<dbReference type="EMBL" id="JAAVVJ010000006">
    <property type="protein sequence ID" value="KAF7221311.1"/>
    <property type="molecule type" value="Genomic_DNA"/>
</dbReference>
<feature type="signal peptide" evidence="1">
    <location>
        <begin position="1"/>
        <end position="20"/>
    </location>
</feature>
<reference evidence="3" key="1">
    <citation type="submission" date="2016-05" db="EMBL/GenBank/DDBJ databases">
        <authorList>
            <person name="Lavstsen T."/>
            <person name="Jespersen J.S."/>
        </authorList>
    </citation>
    <scope>NUCLEOTIDE SEQUENCE</scope>
    <source>
        <tissue evidence="3">Brain</tissue>
    </source>
</reference>
<evidence type="ECO:0000313" key="3">
    <source>
        <dbReference type="EMBL" id="SBP54182.1"/>
    </source>
</evidence>
<dbReference type="KEGG" id="nfu:107395551"/>
<dbReference type="EMBL" id="HADY01015697">
    <property type="protein sequence ID" value="SBP54182.1"/>
    <property type="molecule type" value="Transcribed_RNA"/>
</dbReference>
<protein>
    <submittedName>
        <fullName evidence="2">LOC107395551-like protein</fullName>
    </submittedName>
</protein>
<dbReference type="EMBL" id="HAEJ01016243">
    <property type="protein sequence ID" value="SBS56700.1"/>
    <property type="molecule type" value="Transcribed_RNA"/>
</dbReference>
<dbReference type="Proteomes" id="UP000822369">
    <property type="component" value="Chromosome 6"/>
</dbReference>
<dbReference type="AlphaFoldDB" id="A0A1A8AGC9"/>
<reference evidence="3" key="2">
    <citation type="submission" date="2016-06" db="EMBL/GenBank/DDBJ databases">
        <title>The genome of a short-lived fish provides insights into sex chromosome evolution and the genetic control of aging.</title>
        <authorList>
            <person name="Reichwald K."/>
            <person name="Felder M."/>
            <person name="Petzold A."/>
            <person name="Koch P."/>
            <person name="Groth M."/>
            <person name="Platzer M."/>
        </authorList>
    </citation>
    <scope>NUCLEOTIDE SEQUENCE</scope>
    <source>
        <tissue evidence="3">Brain</tissue>
    </source>
</reference>
<dbReference type="OMA" id="ACHEHRT"/>
<proteinExistence type="predicted"/>
<dbReference type="Pfam" id="PF15205">
    <property type="entry name" value="PLAC9"/>
    <property type="match status" value="1"/>
</dbReference>
<evidence type="ECO:0000313" key="2">
    <source>
        <dbReference type="EMBL" id="KAF7221311.1"/>
    </source>
</evidence>
<keyword evidence="1" id="KW-0732">Signal</keyword>
<name>A0A1A8AGC9_NOTFU</name>
<dbReference type="GeneID" id="107395551"/>
<sequence length="100" mass="11099">MSVPSSSAVLLLFLVGLTTAGLELDRQPRAVHPSACQEHINLHRRLDAVEKKVEDTVEKLDVQLAALVDAIETSEWRPLLDTTGQTNVDILEDPEQREQS</sequence>
<organism evidence="3">
    <name type="scientific">Nothobranchius furzeri</name>
    <name type="common">Turquoise killifish</name>
    <dbReference type="NCBI Taxonomy" id="105023"/>
    <lineage>
        <taxon>Eukaryota</taxon>
        <taxon>Metazoa</taxon>
        <taxon>Chordata</taxon>
        <taxon>Craniata</taxon>
        <taxon>Vertebrata</taxon>
        <taxon>Euteleostomi</taxon>
        <taxon>Actinopterygii</taxon>
        <taxon>Neopterygii</taxon>
        <taxon>Teleostei</taxon>
        <taxon>Neoteleostei</taxon>
        <taxon>Acanthomorphata</taxon>
        <taxon>Ovalentaria</taxon>
        <taxon>Atherinomorphae</taxon>
        <taxon>Cyprinodontiformes</taxon>
        <taxon>Nothobranchiidae</taxon>
        <taxon>Nothobranchius</taxon>
    </lineage>
</organism>
<evidence type="ECO:0000256" key="1">
    <source>
        <dbReference type="SAM" id="SignalP"/>
    </source>
</evidence>
<reference evidence="2" key="3">
    <citation type="submission" date="2020-03" db="EMBL/GenBank/DDBJ databases">
        <title>Intra-Species Differences in Population Size shape Life History and Genome Evolution.</title>
        <authorList>
            <person name="Willemsen D."/>
            <person name="Cui R."/>
            <person name="Valenzano D.R."/>
        </authorList>
    </citation>
    <scope>NUCLEOTIDE SEQUENCE</scope>
    <source>
        <strain evidence="2">GRZ</strain>
        <tissue evidence="2">Whole</tissue>
    </source>
</reference>
<dbReference type="OrthoDB" id="9937406at2759"/>
<accession>A0A1A8AGC9</accession>
<dbReference type="InterPro" id="IPR027941">
    <property type="entry name" value="PLAC9"/>
</dbReference>
<feature type="chain" id="PRO_5015055443" evidence="1">
    <location>
        <begin position="21"/>
        <end position="100"/>
    </location>
</feature>
<gene>
    <name evidence="3" type="primary">OLA.8132</name>
    <name evidence="2" type="ORF">G4P62_017932</name>
</gene>